<gene>
    <name evidence="2" type="ORF">ElyMa_006056500</name>
</gene>
<evidence type="ECO:0000256" key="1">
    <source>
        <dbReference type="SAM" id="MobiDB-lite"/>
    </source>
</evidence>
<feature type="compositionally biased region" description="Polar residues" evidence="1">
    <location>
        <begin position="63"/>
        <end position="74"/>
    </location>
</feature>
<proteinExistence type="predicted"/>
<evidence type="ECO:0000313" key="3">
    <source>
        <dbReference type="Proteomes" id="UP000762676"/>
    </source>
</evidence>
<feature type="compositionally biased region" description="Polar residues" evidence="1">
    <location>
        <begin position="125"/>
        <end position="136"/>
    </location>
</feature>
<protein>
    <submittedName>
        <fullName evidence="2">HECT domain containing 2</fullName>
    </submittedName>
</protein>
<evidence type="ECO:0000313" key="2">
    <source>
        <dbReference type="EMBL" id="GFR86605.1"/>
    </source>
</evidence>
<sequence>MASPNGSHQNEGLVTCPTCDYTVTQAPGKKRTICPNCGNFYSKEAAEIATNYRRNRPRQQQNDVQSNHTSSSRGDGNGRQHVLSNLFQTLRPGGRKPAIESGPPPESSSESLAKDTLPRIEQGNRSHLTTPNQNLVPSYGAPIRGDGTVHQQQQQQQTCGASCINHKRSDNSLRSSHTHLDSGDGLRHPSTNSLHGRDIYSRGSSPRRLSPNLAPAATTGATTPRSGDVSCSKQPLRTADQLKSDFLQAKESGNWRPLLEFYTTTFGSFSEVNAAFKRDSAKEYRSTEDPGLKFDFLNLVYDILIKTVSP</sequence>
<feature type="compositionally biased region" description="Basic and acidic residues" evidence="1">
    <location>
        <begin position="112"/>
        <end position="124"/>
    </location>
</feature>
<accession>A0AAV4GNC5</accession>
<organism evidence="2 3">
    <name type="scientific">Elysia marginata</name>
    <dbReference type="NCBI Taxonomy" id="1093978"/>
    <lineage>
        <taxon>Eukaryota</taxon>
        <taxon>Metazoa</taxon>
        <taxon>Spiralia</taxon>
        <taxon>Lophotrochozoa</taxon>
        <taxon>Mollusca</taxon>
        <taxon>Gastropoda</taxon>
        <taxon>Heterobranchia</taxon>
        <taxon>Euthyneura</taxon>
        <taxon>Panpulmonata</taxon>
        <taxon>Sacoglossa</taxon>
        <taxon>Placobranchoidea</taxon>
        <taxon>Plakobranchidae</taxon>
        <taxon>Elysia</taxon>
    </lineage>
</organism>
<dbReference type="Proteomes" id="UP000762676">
    <property type="component" value="Unassembled WGS sequence"/>
</dbReference>
<reference evidence="2 3" key="1">
    <citation type="journal article" date="2021" name="Elife">
        <title>Chloroplast acquisition without the gene transfer in kleptoplastic sea slugs, Plakobranchus ocellatus.</title>
        <authorList>
            <person name="Maeda T."/>
            <person name="Takahashi S."/>
            <person name="Yoshida T."/>
            <person name="Shimamura S."/>
            <person name="Takaki Y."/>
            <person name="Nagai Y."/>
            <person name="Toyoda A."/>
            <person name="Suzuki Y."/>
            <person name="Arimoto A."/>
            <person name="Ishii H."/>
            <person name="Satoh N."/>
            <person name="Nishiyama T."/>
            <person name="Hasebe M."/>
            <person name="Maruyama T."/>
            <person name="Minagawa J."/>
            <person name="Obokata J."/>
            <person name="Shigenobu S."/>
        </authorList>
    </citation>
    <scope>NUCLEOTIDE SEQUENCE [LARGE SCALE GENOMIC DNA]</scope>
</reference>
<feature type="compositionally biased region" description="Low complexity" evidence="1">
    <location>
        <begin position="214"/>
        <end position="224"/>
    </location>
</feature>
<dbReference type="EMBL" id="BMAT01012132">
    <property type="protein sequence ID" value="GFR86605.1"/>
    <property type="molecule type" value="Genomic_DNA"/>
</dbReference>
<feature type="compositionally biased region" description="Basic and acidic residues" evidence="1">
    <location>
        <begin position="178"/>
        <end position="187"/>
    </location>
</feature>
<feature type="region of interest" description="Disordered" evidence="1">
    <location>
        <begin position="170"/>
        <end position="233"/>
    </location>
</feature>
<feature type="region of interest" description="Disordered" evidence="1">
    <location>
        <begin position="52"/>
        <end position="154"/>
    </location>
</feature>
<name>A0AAV4GNC5_9GAST</name>
<dbReference type="AlphaFoldDB" id="A0AAV4GNC5"/>
<keyword evidence="3" id="KW-1185">Reference proteome</keyword>
<comment type="caution">
    <text evidence="2">The sequence shown here is derived from an EMBL/GenBank/DDBJ whole genome shotgun (WGS) entry which is preliminary data.</text>
</comment>